<keyword evidence="2 5" id="KW-0812">Transmembrane</keyword>
<dbReference type="Pfam" id="PF04138">
    <property type="entry name" value="GtrA_DPMS_TM"/>
    <property type="match status" value="1"/>
</dbReference>
<comment type="subcellular location">
    <subcellularLocation>
        <location evidence="1">Membrane</location>
        <topology evidence="1">Multi-pass membrane protein</topology>
    </subcellularLocation>
</comment>
<feature type="transmembrane region" description="Helical" evidence="5">
    <location>
        <begin position="12"/>
        <end position="31"/>
    </location>
</feature>
<feature type="transmembrane region" description="Helical" evidence="5">
    <location>
        <begin position="72"/>
        <end position="98"/>
    </location>
</feature>
<feature type="domain" description="GtrA/DPMS transmembrane" evidence="6">
    <location>
        <begin position="13"/>
        <end position="132"/>
    </location>
</feature>
<protein>
    <submittedName>
        <fullName evidence="7">GtrA-like protein</fullName>
    </submittedName>
</protein>
<evidence type="ECO:0000259" key="6">
    <source>
        <dbReference type="Pfam" id="PF04138"/>
    </source>
</evidence>
<organism evidence="7 8">
    <name type="scientific">Legionella wadsworthii</name>
    <dbReference type="NCBI Taxonomy" id="28088"/>
    <lineage>
        <taxon>Bacteria</taxon>
        <taxon>Pseudomonadati</taxon>
        <taxon>Pseudomonadota</taxon>
        <taxon>Gammaproteobacteria</taxon>
        <taxon>Legionellales</taxon>
        <taxon>Legionellaceae</taxon>
        <taxon>Legionella</taxon>
    </lineage>
</organism>
<feature type="transmembrane region" description="Helical" evidence="5">
    <location>
        <begin position="110"/>
        <end position="130"/>
    </location>
</feature>
<evidence type="ECO:0000313" key="8">
    <source>
        <dbReference type="Proteomes" id="UP000255297"/>
    </source>
</evidence>
<evidence type="ECO:0000256" key="5">
    <source>
        <dbReference type="SAM" id="Phobius"/>
    </source>
</evidence>
<dbReference type="AlphaFoldDB" id="A0A378LS40"/>
<dbReference type="Proteomes" id="UP000255297">
    <property type="component" value="Unassembled WGS sequence"/>
</dbReference>
<sequence length="136" mass="15608">MFYYFKSRQFIAFLAVGVIAVTVNFCSRIFYSHTFGFTISIVLAYFTGMVAAFILAKLFVFKKSNQTLTRSLVFFILINLFGMMQTLLISWLLAYYVLPALDVQKFSLEIAHALGLASPAFTTYLGHKFFTFREKI</sequence>
<proteinExistence type="predicted"/>
<keyword evidence="4 5" id="KW-0472">Membrane</keyword>
<evidence type="ECO:0000256" key="2">
    <source>
        <dbReference type="ARBA" id="ARBA00022692"/>
    </source>
</evidence>
<accession>A0A378LS40</accession>
<dbReference type="InterPro" id="IPR007267">
    <property type="entry name" value="GtrA_DPMS_TM"/>
</dbReference>
<gene>
    <name evidence="7" type="ORF">NCTC11532_00827</name>
</gene>
<evidence type="ECO:0000256" key="1">
    <source>
        <dbReference type="ARBA" id="ARBA00004141"/>
    </source>
</evidence>
<keyword evidence="3 5" id="KW-1133">Transmembrane helix</keyword>
<dbReference type="RefSeq" id="WP_031567996.1">
    <property type="nucleotide sequence ID" value="NZ_CAAAIS010000011.1"/>
</dbReference>
<dbReference type="OrthoDB" id="7060875at2"/>
<name>A0A378LS40_9GAMM</name>
<evidence type="ECO:0000256" key="4">
    <source>
        <dbReference type="ARBA" id="ARBA00023136"/>
    </source>
</evidence>
<evidence type="ECO:0000313" key="7">
    <source>
        <dbReference type="EMBL" id="STY28652.1"/>
    </source>
</evidence>
<keyword evidence="8" id="KW-1185">Reference proteome</keyword>
<dbReference type="GO" id="GO:0000271">
    <property type="term" value="P:polysaccharide biosynthetic process"/>
    <property type="evidence" value="ECO:0007669"/>
    <property type="project" value="InterPro"/>
</dbReference>
<dbReference type="GO" id="GO:0016020">
    <property type="term" value="C:membrane"/>
    <property type="evidence" value="ECO:0007669"/>
    <property type="project" value="UniProtKB-SubCell"/>
</dbReference>
<dbReference type="EMBL" id="UGPB01000001">
    <property type="protein sequence ID" value="STY28652.1"/>
    <property type="molecule type" value="Genomic_DNA"/>
</dbReference>
<reference evidence="7 8" key="1">
    <citation type="submission" date="2018-06" db="EMBL/GenBank/DDBJ databases">
        <authorList>
            <consortium name="Pathogen Informatics"/>
            <person name="Doyle S."/>
        </authorList>
    </citation>
    <scope>NUCLEOTIDE SEQUENCE [LARGE SCALE GENOMIC DNA]</scope>
    <source>
        <strain evidence="7 8">NCTC11532</strain>
    </source>
</reference>
<dbReference type="STRING" id="1122170.GCA_000701265_03121"/>
<feature type="transmembrane region" description="Helical" evidence="5">
    <location>
        <begin position="37"/>
        <end position="60"/>
    </location>
</feature>
<evidence type="ECO:0000256" key="3">
    <source>
        <dbReference type="ARBA" id="ARBA00022989"/>
    </source>
</evidence>